<dbReference type="GO" id="GO:0016874">
    <property type="term" value="F:ligase activity"/>
    <property type="evidence" value="ECO:0007669"/>
    <property type="project" value="UniProtKB-KW"/>
</dbReference>
<dbReference type="PANTHER" id="PTHR10890">
    <property type="entry name" value="CYSTEINYL-TRNA SYNTHETASE"/>
    <property type="match status" value="1"/>
</dbReference>
<dbReference type="SMART" id="SM00840">
    <property type="entry name" value="DALR_2"/>
    <property type="match status" value="1"/>
</dbReference>
<dbReference type="CDD" id="cd00672">
    <property type="entry name" value="CysRS_core"/>
    <property type="match status" value="1"/>
</dbReference>
<dbReference type="InterPro" id="IPR014729">
    <property type="entry name" value="Rossmann-like_a/b/a_fold"/>
</dbReference>
<evidence type="ECO:0000256" key="6">
    <source>
        <dbReference type="ARBA" id="ARBA00022723"/>
    </source>
</evidence>
<feature type="region of interest" description="Disordered" evidence="14">
    <location>
        <begin position="1"/>
        <end position="22"/>
    </location>
</feature>
<name>A0ABQ3UTV4_9CHLR</name>
<keyword evidence="8 13" id="KW-0862">Zinc</keyword>
<organism evidence="16 17">
    <name type="scientific">Ktedonobacter robiniae</name>
    <dbReference type="NCBI Taxonomy" id="2778365"/>
    <lineage>
        <taxon>Bacteria</taxon>
        <taxon>Bacillati</taxon>
        <taxon>Chloroflexota</taxon>
        <taxon>Ktedonobacteria</taxon>
        <taxon>Ktedonobacterales</taxon>
        <taxon>Ktedonobacteraceae</taxon>
        <taxon>Ktedonobacter</taxon>
    </lineage>
</organism>
<dbReference type="InterPro" id="IPR015273">
    <property type="entry name" value="Cys-tRNA-synt_Ia_DALR"/>
</dbReference>
<dbReference type="PRINTS" id="PR00983">
    <property type="entry name" value="TRNASYNTHCYS"/>
</dbReference>
<keyword evidence="5 13" id="KW-0436">Ligase</keyword>
<gene>
    <name evidence="16" type="primary">cysS_3</name>
    <name evidence="13" type="synonym">cysS</name>
    <name evidence="16" type="ORF">KSB_45980</name>
</gene>
<sequence length="510" mass="58457">MSLHRQNTSAKHEEGTITRPRGGDMPISLKVYNTLTQRKEDFVTLQPGLVRMYVCGVTVYASSHIGHAMSALTFDITRRYLEYRGYQVKHLVNFTDIDDKIIQRSLTEHVDWRALTERYIREYLDWMDALNVKRATHYPRATEEVDGIIDAIQILIAKGYAYELKGDVYYRVSRKPEYGELKHQSLDELRAGARVEKDEEKENVLDFALWKAAKSEEPSWPSPWGPGRPGWHIECSVMSLHHLGAQIDIHGGGTDLIFPHHENEIAQSETLTGKRPFVRYWMHNGMMQARVWNEETGSYQVEKMSKSLGNTLTIDKLLALGDPDMLRMFVLGSHYRKQLTYTDESFDIALRQLERLKRAFEPEEKWPDPVSEAGDPAATATLEEATRTAHHTFEDAMDDDFNTSVALASLFELSSEIFKGRSANASGKALEEARETLAELGSVLGLRMKEIPQKRSQESEPLITLLVDVRRELKSARQFALADRIRSQLKELGVRLEDRKDGTTIWKFER</sequence>
<dbReference type="EMBL" id="BNJG01000002">
    <property type="protein sequence ID" value="GHO56123.1"/>
    <property type="molecule type" value="Genomic_DNA"/>
</dbReference>
<evidence type="ECO:0000256" key="3">
    <source>
        <dbReference type="ARBA" id="ARBA00011245"/>
    </source>
</evidence>
<dbReference type="InterPro" id="IPR015803">
    <property type="entry name" value="Cys-tRNA-ligase"/>
</dbReference>
<evidence type="ECO:0000256" key="8">
    <source>
        <dbReference type="ARBA" id="ARBA00022833"/>
    </source>
</evidence>
<reference evidence="16 17" key="1">
    <citation type="journal article" date="2021" name="Int. J. Syst. Evol. Microbiol.">
        <title>Reticulibacter mediterranei gen. nov., sp. nov., within the new family Reticulibacteraceae fam. nov., and Ktedonospora formicarum gen. nov., sp. nov., Ktedonobacter robiniae sp. nov., Dictyobacter formicarum sp. nov. and Dictyobacter arantiisoli sp. nov., belonging to the class Ktedonobacteria.</title>
        <authorList>
            <person name="Yabe S."/>
            <person name="Zheng Y."/>
            <person name="Wang C.M."/>
            <person name="Sakai Y."/>
            <person name="Abe K."/>
            <person name="Yokota A."/>
            <person name="Donadio S."/>
            <person name="Cavaletti L."/>
            <person name="Monciardini P."/>
        </authorList>
    </citation>
    <scope>NUCLEOTIDE SEQUENCE [LARGE SCALE GENOMIC DNA]</scope>
    <source>
        <strain evidence="16 17">SOSP1-30</strain>
    </source>
</reference>
<evidence type="ECO:0000259" key="15">
    <source>
        <dbReference type="SMART" id="SM00840"/>
    </source>
</evidence>
<comment type="similarity">
    <text evidence="2 13">Belongs to the class-I aminoacyl-tRNA synthetase family.</text>
</comment>
<dbReference type="NCBIfam" id="TIGR00435">
    <property type="entry name" value="cysS"/>
    <property type="match status" value="1"/>
</dbReference>
<evidence type="ECO:0000256" key="10">
    <source>
        <dbReference type="ARBA" id="ARBA00022917"/>
    </source>
</evidence>
<evidence type="ECO:0000256" key="14">
    <source>
        <dbReference type="SAM" id="MobiDB-lite"/>
    </source>
</evidence>
<feature type="domain" description="Cysteinyl-tRNA synthetase class Ia DALR" evidence="15">
    <location>
        <begin position="392"/>
        <end position="456"/>
    </location>
</feature>
<comment type="subunit">
    <text evidence="3 13">Monomer.</text>
</comment>
<evidence type="ECO:0000313" key="17">
    <source>
        <dbReference type="Proteomes" id="UP000654345"/>
    </source>
</evidence>
<dbReference type="InterPro" id="IPR009080">
    <property type="entry name" value="tRNAsynth_Ia_anticodon-bd"/>
</dbReference>
<evidence type="ECO:0000256" key="13">
    <source>
        <dbReference type="HAMAP-Rule" id="MF_00041"/>
    </source>
</evidence>
<feature type="binding site" evidence="13">
    <location>
        <position position="264"/>
    </location>
    <ligand>
        <name>Zn(2+)</name>
        <dbReference type="ChEBI" id="CHEBI:29105"/>
    </ligand>
</feature>
<dbReference type="Pfam" id="PF01406">
    <property type="entry name" value="tRNA-synt_1e"/>
    <property type="match status" value="1"/>
</dbReference>
<keyword evidence="6 13" id="KW-0479">Metal-binding</keyword>
<feature type="binding site" evidence="13">
    <location>
        <position position="55"/>
    </location>
    <ligand>
        <name>Zn(2+)</name>
        <dbReference type="ChEBI" id="CHEBI:29105"/>
    </ligand>
</feature>
<evidence type="ECO:0000256" key="5">
    <source>
        <dbReference type="ARBA" id="ARBA00022598"/>
    </source>
</evidence>
<dbReference type="EC" id="6.1.1.16" evidence="13"/>
<keyword evidence="7 13" id="KW-0547">Nucleotide-binding</keyword>
<comment type="catalytic activity">
    <reaction evidence="12 13">
        <text>tRNA(Cys) + L-cysteine + ATP = L-cysteinyl-tRNA(Cys) + AMP + diphosphate</text>
        <dbReference type="Rhea" id="RHEA:17773"/>
        <dbReference type="Rhea" id="RHEA-COMP:9661"/>
        <dbReference type="Rhea" id="RHEA-COMP:9679"/>
        <dbReference type="ChEBI" id="CHEBI:30616"/>
        <dbReference type="ChEBI" id="CHEBI:33019"/>
        <dbReference type="ChEBI" id="CHEBI:35235"/>
        <dbReference type="ChEBI" id="CHEBI:78442"/>
        <dbReference type="ChEBI" id="CHEBI:78517"/>
        <dbReference type="ChEBI" id="CHEBI:456215"/>
        <dbReference type="EC" id="6.1.1.16"/>
    </reaction>
</comment>
<dbReference type="HAMAP" id="MF_00041">
    <property type="entry name" value="Cys_tRNA_synth"/>
    <property type="match status" value="1"/>
</dbReference>
<dbReference type="SUPFAM" id="SSF52374">
    <property type="entry name" value="Nucleotidylyl transferase"/>
    <property type="match status" value="1"/>
</dbReference>
<keyword evidence="4 13" id="KW-0963">Cytoplasm</keyword>
<dbReference type="InterPro" id="IPR032678">
    <property type="entry name" value="tRNA-synt_1_cat_dom"/>
</dbReference>
<dbReference type="RefSeq" id="WP_201372694.1">
    <property type="nucleotide sequence ID" value="NZ_BNJG01000002.1"/>
</dbReference>
<feature type="binding site" evidence="13">
    <location>
        <position position="306"/>
    </location>
    <ligand>
        <name>ATP</name>
        <dbReference type="ChEBI" id="CHEBI:30616"/>
    </ligand>
</feature>
<evidence type="ECO:0000256" key="9">
    <source>
        <dbReference type="ARBA" id="ARBA00022840"/>
    </source>
</evidence>
<protein>
    <recommendedName>
        <fullName evidence="13">Cysteine--tRNA ligase</fullName>
        <ecNumber evidence="13">6.1.1.16</ecNumber>
    </recommendedName>
    <alternativeName>
        <fullName evidence="13">Cysteinyl-tRNA synthetase</fullName>
        <shortName evidence="13">CysRS</shortName>
    </alternativeName>
</protein>
<feature type="short sequence motif" description="'KMSKS' region" evidence="13">
    <location>
        <begin position="303"/>
        <end position="307"/>
    </location>
</feature>
<feature type="binding site" evidence="13">
    <location>
        <position position="235"/>
    </location>
    <ligand>
        <name>Zn(2+)</name>
        <dbReference type="ChEBI" id="CHEBI:29105"/>
    </ligand>
</feature>
<keyword evidence="9 13" id="KW-0067">ATP-binding</keyword>
<dbReference type="Pfam" id="PF09190">
    <property type="entry name" value="DALR_2"/>
    <property type="match status" value="1"/>
</dbReference>
<evidence type="ECO:0000256" key="2">
    <source>
        <dbReference type="ARBA" id="ARBA00005594"/>
    </source>
</evidence>
<accession>A0ABQ3UTV4</accession>
<comment type="subcellular location">
    <subcellularLocation>
        <location evidence="1 13">Cytoplasm</location>
    </subcellularLocation>
</comment>
<feature type="short sequence motif" description="'HIGH' region" evidence="13">
    <location>
        <begin position="57"/>
        <end position="67"/>
    </location>
</feature>
<evidence type="ECO:0000256" key="7">
    <source>
        <dbReference type="ARBA" id="ARBA00022741"/>
    </source>
</evidence>
<proteinExistence type="inferred from homology"/>
<evidence type="ECO:0000256" key="11">
    <source>
        <dbReference type="ARBA" id="ARBA00023146"/>
    </source>
</evidence>
<feature type="binding site" evidence="13">
    <location>
        <position position="260"/>
    </location>
    <ligand>
        <name>Zn(2+)</name>
        <dbReference type="ChEBI" id="CHEBI:29105"/>
    </ligand>
</feature>
<comment type="caution">
    <text evidence="16">The sequence shown here is derived from an EMBL/GenBank/DDBJ whole genome shotgun (WGS) entry which is preliminary data.</text>
</comment>
<dbReference type="Gene3D" id="3.40.50.620">
    <property type="entry name" value="HUPs"/>
    <property type="match status" value="1"/>
</dbReference>
<evidence type="ECO:0000256" key="12">
    <source>
        <dbReference type="ARBA" id="ARBA00047398"/>
    </source>
</evidence>
<dbReference type="Gene3D" id="1.20.120.1910">
    <property type="entry name" value="Cysteine-tRNA ligase, C-terminal anti-codon recognition domain"/>
    <property type="match status" value="1"/>
</dbReference>
<evidence type="ECO:0000313" key="16">
    <source>
        <dbReference type="EMBL" id="GHO56123.1"/>
    </source>
</evidence>
<dbReference type="Proteomes" id="UP000654345">
    <property type="component" value="Unassembled WGS sequence"/>
</dbReference>
<keyword evidence="10 13" id="KW-0648">Protein biosynthesis</keyword>
<comment type="cofactor">
    <cofactor evidence="13">
        <name>Zn(2+)</name>
        <dbReference type="ChEBI" id="CHEBI:29105"/>
    </cofactor>
    <text evidence="13">Binds 1 zinc ion per subunit.</text>
</comment>
<keyword evidence="11 13" id="KW-0030">Aminoacyl-tRNA synthetase</keyword>
<evidence type="ECO:0000256" key="1">
    <source>
        <dbReference type="ARBA" id="ARBA00004496"/>
    </source>
</evidence>
<dbReference type="SUPFAM" id="SSF47323">
    <property type="entry name" value="Anticodon-binding domain of a subclass of class I aminoacyl-tRNA synthetases"/>
    <property type="match status" value="1"/>
</dbReference>
<dbReference type="PANTHER" id="PTHR10890:SF3">
    <property type="entry name" value="CYSTEINE--TRNA LIGASE, CYTOPLASMIC"/>
    <property type="match status" value="1"/>
</dbReference>
<dbReference type="InterPro" id="IPR024909">
    <property type="entry name" value="Cys-tRNA/MSH_ligase"/>
</dbReference>
<evidence type="ECO:0000256" key="4">
    <source>
        <dbReference type="ARBA" id="ARBA00022490"/>
    </source>
</evidence>
<keyword evidence="17" id="KW-1185">Reference proteome</keyword>